<dbReference type="OrthoDB" id="310895at2759"/>
<dbReference type="InterPro" id="IPR016163">
    <property type="entry name" value="Ald_DH_C"/>
</dbReference>
<keyword evidence="1" id="KW-0560">Oxidoreductase</keyword>
<dbReference type="Pfam" id="PF00171">
    <property type="entry name" value="Aldedh"/>
    <property type="match status" value="1"/>
</dbReference>
<accession>A0A8H6RBS4</accession>
<keyword evidence="2" id="KW-0812">Transmembrane</keyword>
<name>A0A8H6RBS4_9PEZI</name>
<evidence type="ECO:0000256" key="1">
    <source>
        <dbReference type="ARBA" id="ARBA00023002"/>
    </source>
</evidence>
<dbReference type="EMBL" id="JABCIY010000213">
    <property type="protein sequence ID" value="KAF7188216.1"/>
    <property type="molecule type" value="Genomic_DNA"/>
</dbReference>
<dbReference type="Gene3D" id="3.40.605.10">
    <property type="entry name" value="Aldehyde Dehydrogenase, Chain A, domain 1"/>
    <property type="match status" value="1"/>
</dbReference>
<dbReference type="Proteomes" id="UP000660729">
    <property type="component" value="Unassembled WGS sequence"/>
</dbReference>
<dbReference type="Gene3D" id="3.30.460.10">
    <property type="entry name" value="Beta Polymerase, domain 2"/>
    <property type="match status" value="1"/>
</dbReference>
<keyword evidence="2" id="KW-0472">Membrane</keyword>
<dbReference type="PROSITE" id="PS00070">
    <property type="entry name" value="ALDEHYDE_DEHYDR_CYS"/>
    <property type="match status" value="1"/>
</dbReference>
<reference evidence="4" key="1">
    <citation type="submission" date="2020-04" db="EMBL/GenBank/DDBJ databases">
        <title>Draft genome resource of the tomato pathogen Pseudocercospora fuligena.</title>
        <authorList>
            <person name="Zaccaron A."/>
        </authorList>
    </citation>
    <scope>NUCLEOTIDE SEQUENCE</scope>
    <source>
        <strain evidence="4">PF001</strain>
    </source>
</reference>
<dbReference type="PANTHER" id="PTHR43217">
    <property type="entry name" value="SUCCINATE SEMIALDEHYDE DEHYDROGENASE [NAD(P)+] SAD"/>
    <property type="match status" value="1"/>
</dbReference>
<feature type="transmembrane region" description="Helical" evidence="2">
    <location>
        <begin position="70"/>
        <end position="93"/>
    </location>
</feature>
<evidence type="ECO:0000313" key="5">
    <source>
        <dbReference type="Proteomes" id="UP000660729"/>
    </source>
</evidence>
<dbReference type="SUPFAM" id="SSF53720">
    <property type="entry name" value="ALDH-like"/>
    <property type="match status" value="1"/>
</dbReference>
<dbReference type="InterPro" id="IPR016162">
    <property type="entry name" value="Ald_DH_N"/>
</dbReference>
<evidence type="ECO:0000256" key="2">
    <source>
        <dbReference type="SAM" id="Phobius"/>
    </source>
</evidence>
<evidence type="ECO:0000313" key="4">
    <source>
        <dbReference type="EMBL" id="KAF7188216.1"/>
    </source>
</evidence>
<dbReference type="GO" id="GO:0004777">
    <property type="term" value="F:succinate-semialdehyde dehydrogenase (NAD+) activity"/>
    <property type="evidence" value="ECO:0007669"/>
    <property type="project" value="TreeGrafter"/>
</dbReference>
<comment type="caution">
    <text evidence="4">The sequence shown here is derived from an EMBL/GenBank/DDBJ whole genome shotgun (WGS) entry which is preliminary data.</text>
</comment>
<feature type="domain" description="Aldehyde dehydrogenase" evidence="3">
    <location>
        <begin position="21"/>
        <end position="314"/>
    </location>
</feature>
<dbReference type="SUPFAM" id="SSF81301">
    <property type="entry name" value="Nucleotidyltransferase"/>
    <property type="match status" value="1"/>
</dbReference>
<dbReference type="InterPro" id="IPR016160">
    <property type="entry name" value="Ald_DH_CS_CYS"/>
</dbReference>
<dbReference type="Gene3D" id="3.40.309.10">
    <property type="entry name" value="Aldehyde Dehydrogenase, Chain A, domain 2"/>
    <property type="match status" value="1"/>
</dbReference>
<keyword evidence="2" id="KW-1133">Transmembrane helix</keyword>
<dbReference type="InterPro" id="IPR015590">
    <property type="entry name" value="Aldehyde_DH_dom"/>
</dbReference>
<evidence type="ECO:0000259" key="3">
    <source>
        <dbReference type="Pfam" id="PF00171"/>
    </source>
</evidence>
<dbReference type="AlphaFoldDB" id="A0A8H6RBS4"/>
<keyword evidence="5" id="KW-1185">Reference proteome</keyword>
<sequence length="470" mass="52804">MTIHDQTFAQMAKKCALYAQHLQDNHHSIAKVMTAYQSYAVTADEIERSVECLNSLDEIKHFLTRRTNRVCTFFPLNLPVYSLVLFAVIPSLIADEVYLRPPQKMIPVFKQLLTSLALPDYFPTIRVSFTDREVFVKDFVANADVTIFTGKESNARHVLQKTKKDSLFLFNGWGCNPIVVASDADIELAATKAAEAKLFNSGQDCAGPDNILVHKDVADHFLTILEDKVNQAKVGDYTDSDVLVGRIAEESALVRLASFLLKHQSNIVYGGKIDFAKTIVHPTMIVENLSEQTNYEEFFSPIFYINIYDDDAQLEKYFDHPAYAANDMYISLFGTSDYVNGMKTSIVYKEQTILDVERGNSAYGGYSYGASFVSSNGKIEARPILVPKEMSQFLAAKEPTATKLSYRQQKQIHKDIATAQQNYFGSNLIFGFVFGSVAKCKASTSSDIDTMVVVQEDIPSQKELYLTWLR</sequence>
<dbReference type="InterPro" id="IPR016161">
    <property type="entry name" value="Ald_DH/histidinol_DH"/>
</dbReference>
<dbReference type="InterPro" id="IPR047110">
    <property type="entry name" value="GABD/Sad-like"/>
</dbReference>
<organism evidence="4 5">
    <name type="scientific">Pseudocercospora fuligena</name>
    <dbReference type="NCBI Taxonomy" id="685502"/>
    <lineage>
        <taxon>Eukaryota</taxon>
        <taxon>Fungi</taxon>
        <taxon>Dikarya</taxon>
        <taxon>Ascomycota</taxon>
        <taxon>Pezizomycotina</taxon>
        <taxon>Dothideomycetes</taxon>
        <taxon>Dothideomycetidae</taxon>
        <taxon>Mycosphaerellales</taxon>
        <taxon>Mycosphaerellaceae</taxon>
        <taxon>Pseudocercospora</taxon>
    </lineage>
</organism>
<gene>
    <name evidence="4" type="ORF">HII31_10501</name>
</gene>
<dbReference type="PANTHER" id="PTHR43217:SF1">
    <property type="entry name" value="SUCCINATE SEMIALDEHYDE DEHYDROGENASE [NAD(P)+] SAD"/>
    <property type="match status" value="1"/>
</dbReference>
<protein>
    <submittedName>
        <fullName evidence="4">4,4'-diaponeurosporen-aldehyde dehydrogenase</fullName>
    </submittedName>
</protein>
<dbReference type="InterPro" id="IPR043519">
    <property type="entry name" value="NT_sf"/>
</dbReference>
<proteinExistence type="predicted"/>